<dbReference type="EMBL" id="KQ415160">
    <property type="protein sequence ID" value="KOC58803.1"/>
    <property type="molecule type" value="Genomic_DNA"/>
</dbReference>
<evidence type="ECO:0000313" key="2">
    <source>
        <dbReference type="EMBL" id="KOC58803.1"/>
    </source>
</evidence>
<feature type="compositionally biased region" description="Polar residues" evidence="1">
    <location>
        <begin position="1"/>
        <end position="16"/>
    </location>
</feature>
<dbReference type="Proteomes" id="UP000053825">
    <property type="component" value="Unassembled WGS sequence"/>
</dbReference>
<dbReference type="AlphaFoldDB" id="A0A0L7QJL4"/>
<evidence type="ECO:0000256" key="1">
    <source>
        <dbReference type="SAM" id="MobiDB-lite"/>
    </source>
</evidence>
<sequence>MPKFSNPQPTKPTSTKSKPHPRKGQEPETGIRNDDTRRTRGLLRVNATTGRLINVQLRSRRGATVYLLDTGAGINLVKEGSVNARKHKIDKPKIFHMGRKENCCKTLFSLPPLNEL</sequence>
<gene>
    <name evidence="2" type="ORF">WH47_04082</name>
</gene>
<name>A0A0L7QJL4_9HYME</name>
<feature type="region of interest" description="Disordered" evidence="1">
    <location>
        <begin position="1"/>
        <end position="40"/>
    </location>
</feature>
<proteinExistence type="predicted"/>
<reference evidence="2 3" key="1">
    <citation type="submission" date="2015-07" db="EMBL/GenBank/DDBJ databases">
        <title>The genome of Habropoda laboriosa.</title>
        <authorList>
            <person name="Pan H."/>
            <person name="Kapheim K."/>
        </authorList>
    </citation>
    <scope>NUCLEOTIDE SEQUENCE [LARGE SCALE GENOMIC DNA]</scope>
    <source>
        <strain evidence="2">0110345459</strain>
    </source>
</reference>
<feature type="compositionally biased region" description="Basic and acidic residues" evidence="1">
    <location>
        <begin position="23"/>
        <end position="38"/>
    </location>
</feature>
<keyword evidence="3" id="KW-1185">Reference proteome</keyword>
<protein>
    <submittedName>
        <fullName evidence="2">Uncharacterized protein</fullName>
    </submittedName>
</protein>
<organism evidence="2 3">
    <name type="scientific">Habropoda laboriosa</name>
    <dbReference type="NCBI Taxonomy" id="597456"/>
    <lineage>
        <taxon>Eukaryota</taxon>
        <taxon>Metazoa</taxon>
        <taxon>Ecdysozoa</taxon>
        <taxon>Arthropoda</taxon>
        <taxon>Hexapoda</taxon>
        <taxon>Insecta</taxon>
        <taxon>Pterygota</taxon>
        <taxon>Neoptera</taxon>
        <taxon>Endopterygota</taxon>
        <taxon>Hymenoptera</taxon>
        <taxon>Apocrita</taxon>
        <taxon>Aculeata</taxon>
        <taxon>Apoidea</taxon>
        <taxon>Anthophila</taxon>
        <taxon>Apidae</taxon>
        <taxon>Habropoda</taxon>
    </lineage>
</organism>
<accession>A0A0L7QJL4</accession>
<evidence type="ECO:0000313" key="3">
    <source>
        <dbReference type="Proteomes" id="UP000053825"/>
    </source>
</evidence>